<dbReference type="KEGG" id="vg:10322131"/>
<organism evidence="1 2">
    <name type="scientific">Pseudomonas phage phi15</name>
    <dbReference type="NCBI Taxonomy" id="988656"/>
    <lineage>
        <taxon>Viruses</taxon>
        <taxon>Duplodnaviria</taxon>
        <taxon>Heunggongvirae</taxon>
        <taxon>Uroviricota</taxon>
        <taxon>Caudoviricetes</taxon>
        <taxon>Autographivirales</taxon>
        <taxon>Autotranscriptaviridae</taxon>
        <taxon>Studiervirinae</taxon>
        <taxon>Troedvirus</taxon>
        <taxon>Troedvirus Phi15</taxon>
    </lineage>
</organism>
<name>F0V700_9CAUD</name>
<proteinExistence type="predicted"/>
<dbReference type="Pfam" id="PF25675">
    <property type="entry name" value="Phage_nozzle"/>
    <property type="match status" value="1"/>
</dbReference>
<evidence type="ECO:0000313" key="2">
    <source>
        <dbReference type="Proteomes" id="UP000007493"/>
    </source>
</evidence>
<reference evidence="1 2" key="2">
    <citation type="submission" date="2011-03" db="EMBL/GenBank/DDBJ databases">
        <title>The T7-Related Pseudomonas putida Phage phi15 Displays Virion-Associated Biofilm Eradication Properties.</title>
        <authorList>
            <person name="Cornelissen A."/>
            <person name="Ceyssens P.J."/>
            <person name="T'Syen J."/>
            <person name="Van Praet H."/>
        </authorList>
    </citation>
    <scope>NUCLEOTIDE SEQUENCE [LARGE SCALE GENOMIC DNA]</scope>
</reference>
<dbReference type="OrthoDB" id="780at10239"/>
<dbReference type="Proteomes" id="UP000007493">
    <property type="component" value="Segment"/>
</dbReference>
<keyword evidence="2" id="KW-1185">Reference proteome</keyword>
<dbReference type="RefSeq" id="YP_004286217.1">
    <property type="nucleotide sequence ID" value="NC_015208.1"/>
</dbReference>
<dbReference type="InterPro" id="IPR058003">
    <property type="entry name" value="Phage_gp12"/>
</dbReference>
<dbReference type="EMBL" id="FR823298">
    <property type="protein sequence ID" value="CBZ42012.1"/>
    <property type="molecule type" value="Genomic_DNA"/>
</dbReference>
<reference evidence="1 2" key="1">
    <citation type="submission" date="2011-02" db="EMBL/GenBank/DDBJ databases">
        <authorList>
            <person name="Cornelissen A.A."/>
        </authorList>
    </citation>
    <scope>NUCLEOTIDE SEQUENCE [LARGE SCALE GENOMIC DNA]</scope>
</reference>
<evidence type="ECO:0000313" key="1">
    <source>
        <dbReference type="EMBL" id="CBZ42012.1"/>
    </source>
</evidence>
<dbReference type="GeneID" id="10322131"/>
<sequence length="793" mass="87793">MPLSSQSIKNLKGGISQQPDVLRYPNQGAQQINGWSSETKGLQKRPPLVFIKRLAESGHFGTKPLVHLINRDAFEQYQLIFHNGALTIFDLAGNNYPVSGSLSYIATANPREDLRLLTVADYTFILNRTKTVEMSSELTHTGYPALNSRALVSCRGGQYGRTLRIRANGVELASYELPDGLAENNTELSKEVAAMDAQAIVKELVKRVNAGTATHGFSAAEGPSHLVIYGNGQPINNIYTEDGYADQLISGLIYQVQTTTKLPITAPAGYLVEITGEASRSGDNYWVRYDGAAKVWKETVKPGIISGINPGTMPHALIRQADGTFSFGPLTWAKRTAGDDETNPMPSLVDNKLNDVFFFRNRLGFLSGENIIMSKTAKYFQLFPSSVAASADDDPIDVAVSHSRISILKYAVPFSEQLLLWSDQAQFTLTSSGVLSAKTAQLDLTTEFDVLDAARPYGLGRGVYFAAPRARFCSIKRYYAVADVSNVKNAEDVSGHVPTYIPNKVHNVNGSGTENFVSVLTDGDPSKVFIYKFLYQDENLAQQSWSHWTFGKCKILSMFSIGSYTYTIMDRAEGVVLERLEFTNDTVDFPEEPFRCYVDGKRAIELTAYDESTDETYFNIVSLYGGVPDPSEVFWVIDKEGWAQRFDYEDWSSGVIRILGDRRGQTVTVGRSYEFLYEFSKFLIKTQADDGTVSTEDSGRLQLRKVWLNYEGTGSFNIEVDNGRNVFKSTLTGVRLGTGYRLNMLNLGTGQYRFSVAGNAMNQKVTAKSDSPQPLNIIGCGFEGNYIRRSNGI</sequence>
<accession>F0V700</accession>
<protein>
    <submittedName>
        <fullName evidence="1">Virion structural protein</fullName>
    </submittedName>
</protein>